<evidence type="ECO:0000256" key="4">
    <source>
        <dbReference type="ARBA" id="ARBA00022837"/>
    </source>
</evidence>
<evidence type="ECO:0000313" key="9">
    <source>
        <dbReference type="RefSeq" id="XP_033791588.1"/>
    </source>
</evidence>
<evidence type="ECO:0000256" key="2">
    <source>
        <dbReference type="ARBA" id="ARBA00022729"/>
    </source>
</evidence>
<evidence type="ECO:0000259" key="7">
    <source>
        <dbReference type="PROSITE" id="PS50222"/>
    </source>
</evidence>
<feature type="chain" id="PRO_5028070634" evidence="6">
    <location>
        <begin position="19"/>
        <end position="228"/>
    </location>
</feature>
<dbReference type="PANTHER" id="PTHR23104">
    <property type="entry name" value="MULTIPLE COAGULATION FACTOR DEFICIENCY PROTEIN 2 NEURAL STEM CELL DERIVED NEURONAL SURVIVAL PROTEIN"/>
    <property type="match status" value="1"/>
</dbReference>
<keyword evidence="8" id="KW-1185">Reference proteome</keyword>
<dbReference type="Pfam" id="PF13499">
    <property type="entry name" value="EF-hand_7"/>
    <property type="match status" value="1"/>
</dbReference>
<name>A0A6P8QVE1_GEOSA</name>
<dbReference type="PROSITE" id="PS00018">
    <property type="entry name" value="EF_HAND_1"/>
    <property type="match status" value="2"/>
</dbReference>
<protein>
    <submittedName>
        <fullName evidence="9">Cell growth regulator with EF hand domain protein 1</fullName>
    </submittedName>
</protein>
<organism evidence="8 9">
    <name type="scientific">Geotrypetes seraphini</name>
    <name type="common">Gaboon caecilian</name>
    <name type="synonym">Caecilia seraphini</name>
    <dbReference type="NCBI Taxonomy" id="260995"/>
    <lineage>
        <taxon>Eukaryota</taxon>
        <taxon>Metazoa</taxon>
        <taxon>Chordata</taxon>
        <taxon>Craniata</taxon>
        <taxon>Vertebrata</taxon>
        <taxon>Euteleostomi</taxon>
        <taxon>Amphibia</taxon>
        <taxon>Gymnophiona</taxon>
        <taxon>Geotrypetes</taxon>
    </lineage>
</organism>
<feature type="signal peptide" evidence="6">
    <location>
        <begin position="1"/>
        <end position="18"/>
    </location>
</feature>
<accession>A0A6P8QVE1</accession>
<feature type="domain" description="EF-hand" evidence="7">
    <location>
        <begin position="62"/>
        <end position="97"/>
    </location>
</feature>
<evidence type="ECO:0000256" key="1">
    <source>
        <dbReference type="ARBA" id="ARBA00022723"/>
    </source>
</evidence>
<dbReference type="InterPro" id="IPR052110">
    <property type="entry name" value="MCFD2-like"/>
</dbReference>
<feature type="region of interest" description="Disordered" evidence="5">
    <location>
        <begin position="144"/>
        <end position="165"/>
    </location>
</feature>
<keyword evidence="2 6" id="KW-0732">Signal</keyword>
<dbReference type="InParanoid" id="A0A6P8QVE1"/>
<dbReference type="InterPro" id="IPR002048">
    <property type="entry name" value="EF_hand_dom"/>
</dbReference>
<keyword evidence="4" id="KW-0106">Calcium</keyword>
<dbReference type="GeneID" id="117356465"/>
<dbReference type="PANTHER" id="PTHR23104:SF15">
    <property type="entry name" value="CELL GROWTH REGULATOR WITH EF HAND DOMAIN PROTEIN 1"/>
    <property type="match status" value="1"/>
</dbReference>
<dbReference type="Proteomes" id="UP000515159">
    <property type="component" value="Chromosome 3"/>
</dbReference>
<dbReference type="GO" id="GO:0005509">
    <property type="term" value="F:calcium ion binding"/>
    <property type="evidence" value="ECO:0007669"/>
    <property type="project" value="InterPro"/>
</dbReference>
<dbReference type="SUPFAM" id="SSF47473">
    <property type="entry name" value="EF-hand"/>
    <property type="match status" value="1"/>
</dbReference>
<dbReference type="AlphaFoldDB" id="A0A6P8QVE1"/>
<keyword evidence="3" id="KW-0677">Repeat</keyword>
<dbReference type="PROSITE" id="PS50222">
    <property type="entry name" value="EF_HAND_2"/>
    <property type="match status" value="1"/>
</dbReference>
<evidence type="ECO:0000256" key="3">
    <source>
        <dbReference type="ARBA" id="ARBA00022737"/>
    </source>
</evidence>
<dbReference type="KEGG" id="gsh:117356465"/>
<dbReference type="CTD" id="10669"/>
<dbReference type="InterPro" id="IPR011992">
    <property type="entry name" value="EF-hand-dom_pair"/>
</dbReference>
<sequence length="228" mass="25727">MRGSVCGFLLLLVSQIKAAPKLINEDRLYISNPFGFEANEVRFLKDYLKSNKKVQDDLENMTREQALLYLFAFYDYNKSGYLDGLDLLQLLHDFWSQQPQSQPFEQLVQHVDEVLEKQDLNGDGLLNPSELLTPPVEIHVSRTAGEVKEEEVNGLPPEPQKETTSINEGLQGHEEPQVVGVESVNHQGSDILEKSEVNANNPAMGAIEYISVDNFEEGEFMVNVEEAM</sequence>
<dbReference type="RefSeq" id="XP_033791588.1">
    <property type="nucleotide sequence ID" value="XM_033935697.1"/>
</dbReference>
<dbReference type="OrthoDB" id="289247at2759"/>
<dbReference type="FunCoup" id="A0A6P8QVE1">
    <property type="interactions" value="6"/>
</dbReference>
<evidence type="ECO:0000313" key="8">
    <source>
        <dbReference type="Proteomes" id="UP000515159"/>
    </source>
</evidence>
<gene>
    <name evidence="9" type="primary">CGREF1</name>
</gene>
<evidence type="ECO:0000256" key="5">
    <source>
        <dbReference type="SAM" id="MobiDB-lite"/>
    </source>
</evidence>
<proteinExistence type="predicted"/>
<dbReference type="Gene3D" id="1.10.238.10">
    <property type="entry name" value="EF-hand"/>
    <property type="match status" value="1"/>
</dbReference>
<dbReference type="InterPro" id="IPR018247">
    <property type="entry name" value="EF_Hand_1_Ca_BS"/>
</dbReference>
<evidence type="ECO:0000256" key="6">
    <source>
        <dbReference type="SAM" id="SignalP"/>
    </source>
</evidence>
<keyword evidence="1" id="KW-0479">Metal-binding</keyword>
<reference evidence="9" key="1">
    <citation type="submission" date="2025-08" db="UniProtKB">
        <authorList>
            <consortium name="RefSeq"/>
        </authorList>
    </citation>
    <scope>IDENTIFICATION</scope>
</reference>